<evidence type="ECO:0000259" key="1">
    <source>
        <dbReference type="PROSITE" id="PS50097"/>
    </source>
</evidence>
<name>A0A7C8MKJ0_9PEZI</name>
<reference evidence="2 3" key="1">
    <citation type="submission" date="2019-12" db="EMBL/GenBank/DDBJ databases">
        <title>Draft genome sequence of the ascomycete Xylaria multiplex DSM 110363.</title>
        <authorList>
            <person name="Buettner E."/>
            <person name="Kellner H."/>
        </authorList>
    </citation>
    <scope>NUCLEOTIDE SEQUENCE [LARGE SCALE GENOMIC DNA]</scope>
    <source>
        <strain evidence="2 3">DSM 110363</strain>
    </source>
</reference>
<evidence type="ECO:0000313" key="3">
    <source>
        <dbReference type="Proteomes" id="UP000481858"/>
    </source>
</evidence>
<dbReference type="Proteomes" id="UP000481858">
    <property type="component" value="Unassembled WGS sequence"/>
</dbReference>
<dbReference type="SUPFAM" id="SSF54695">
    <property type="entry name" value="POZ domain"/>
    <property type="match status" value="1"/>
</dbReference>
<dbReference type="Pfam" id="PF00651">
    <property type="entry name" value="BTB"/>
    <property type="match status" value="1"/>
</dbReference>
<dbReference type="InterPro" id="IPR000210">
    <property type="entry name" value="BTB/POZ_dom"/>
</dbReference>
<gene>
    <name evidence="2" type="ORF">GQX73_g6487</name>
</gene>
<evidence type="ECO:0000313" key="2">
    <source>
        <dbReference type="EMBL" id="KAF2967112.1"/>
    </source>
</evidence>
<comment type="caution">
    <text evidence="2">The sequence shown here is derived from an EMBL/GenBank/DDBJ whole genome shotgun (WGS) entry which is preliminary data.</text>
</comment>
<dbReference type="CDD" id="cd18186">
    <property type="entry name" value="BTB_POZ_ZBTB_KLHL-like"/>
    <property type="match status" value="1"/>
</dbReference>
<dbReference type="AlphaFoldDB" id="A0A7C8MKJ0"/>
<dbReference type="Gene3D" id="3.30.710.10">
    <property type="entry name" value="Potassium Channel Kv1.1, Chain A"/>
    <property type="match status" value="1"/>
</dbReference>
<dbReference type="InParanoid" id="A0A7C8MKJ0"/>
<dbReference type="PROSITE" id="PS50097">
    <property type="entry name" value="BTB"/>
    <property type="match status" value="1"/>
</dbReference>
<sequence length="803" mass="91061">MAEKSLPLETRLSNIKDFSDLTLVCHGQKYGLHKAIVCSHSAVMANDLRNGPRGATASFLHVPFDTESTKRLIEFMYTGDYQLTPDQALELLSSSMSRDSGVDFASDLPKLDDSSNGKDELWIPYSVHEGLACHARMDSIASYYDIPALSALARAKVDDILEHEWSADAFCGLIQESLDSTSDQEYYQMLAEKAVDHADELVERRVFEKGGVAERLAPYMLPILMGTLKTAEAREQELRSDLSLEKSQREDEDQKLTDRSKALDACVQLLNTNPHCKVRPYIKKPLTHNVMAAVRGRLSSELWLEILRHFVSSGAPTTMAIQSHKVELRAHVLENRRALWASCLVSRQVGACARDCLYQSILINDCKELLYIFRTLRTVPELRPLVRSFSWTGTLPQSDADETICVDLMPSLVAVFASLPSPVSEEDTLIHRFLDADNLTTFRIWRLLSAVLAILPKITTLFLSLGRLMPGPSLQQYLIDTMLDGGGTAEQREDLFRSRQKSYELFAIAALVKNYLSVDHPLTSIGYPLLPELQVLILDHISDLPPPVRIIEQRLYHRRSKRTLSAAPVYPNQVLYTSLPLSRASHVQHKHEKPTSGYPNLTSLRIVGSEYERADTPDSSIEALAKLKHLQYLSLTTPHDVTWFNEDPHLTLSTFLRKMESIQHLRIDMIWLADRSNPGLLFNIASLLPPSIQSLHLLDYWAISMTSTRRSRHPVFPENKSATEFMRLVLENLLQNYKANGLTSLREVKLSSREYAKERSRWTGARQSLFRLIWQFSQAGIRLTVTGHEEARDEEEGWWLNLD</sequence>
<keyword evidence="3" id="KW-1185">Reference proteome</keyword>
<dbReference type="OrthoDB" id="4578291at2759"/>
<dbReference type="PANTHER" id="PTHR47843:SF5">
    <property type="entry name" value="BTB_POZ DOMAIN PROTEIN"/>
    <property type="match status" value="1"/>
</dbReference>
<accession>A0A7C8MKJ0</accession>
<feature type="domain" description="BTB" evidence="1">
    <location>
        <begin position="19"/>
        <end position="85"/>
    </location>
</feature>
<protein>
    <recommendedName>
        <fullName evidence="1">BTB domain-containing protein</fullName>
    </recommendedName>
</protein>
<organism evidence="2 3">
    <name type="scientific">Xylaria multiplex</name>
    <dbReference type="NCBI Taxonomy" id="323545"/>
    <lineage>
        <taxon>Eukaryota</taxon>
        <taxon>Fungi</taxon>
        <taxon>Dikarya</taxon>
        <taxon>Ascomycota</taxon>
        <taxon>Pezizomycotina</taxon>
        <taxon>Sordariomycetes</taxon>
        <taxon>Xylariomycetidae</taxon>
        <taxon>Xylariales</taxon>
        <taxon>Xylariaceae</taxon>
        <taxon>Xylaria</taxon>
    </lineage>
</organism>
<dbReference type="InterPro" id="IPR011333">
    <property type="entry name" value="SKP1/BTB/POZ_sf"/>
</dbReference>
<dbReference type="EMBL" id="WUBL01000074">
    <property type="protein sequence ID" value="KAF2967112.1"/>
    <property type="molecule type" value="Genomic_DNA"/>
</dbReference>
<dbReference type="PANTHER" id="PTHR47843">
    <property type="entry name" value="BTB DOMAIN-CONTAINING PROTEIN-RELATED"/>
    <property type="match status" value="1"/>
</dbReference>
<proteinExistence type="predicted"/>